<feature type="compositionally biased region" description="Low complexity" evidence="5">
    <location>
        <begin position="68"/>
        <end position="93"/>
    </location>
</feature>
<dbReference type="FunFam" id="3.10.590.10:FF:000003">
    <property type="entry name" value="Thymocyte nuclear protein 1"/>
    <property type="match status" value="1"/>
</dbReference>
<evidence type="ECO:0000256" key="2">
    <source>
        <dbReference type="ARBA" id="ARBA00014654"/>
    </source>
</evidence>
<dbReference type="PANTHER" id="PTHR14087:SF7">
    <property type="entry name" value="THYMOCYTE NUCLEAR PROTEIN 1"/>
    <property type="match status" value="1"/>
</dbReference>
<name>A0A6A5JX63_9PLEO</name>
<keyword evidence="4" id="KW-0539">Nucleus</keyword>
<protein>
    <recommendedName>
        <fullName evidence="2">Thymocyte nuclear protein 1</fullName>
    </recommendedName>
</protein>
<proteinExistence type="predicted"/>
<dbReference type="PANTHER" id="PTHR14087">
    <property type="entry name" value="THYMOCYTE NUCLEAR PROTEIN 1"/>
    <property type="match status" value="1"/>
</dbReference>
<dbReference type="InterPro" id="IPR047197">
    <property type="entry name" value="THYN1-like_EVE"/>
</dbReference>
<evidence type="ECO:0000256" key="5">
    <source>
        <dbReference type="SAM" id="MobiDB-lite"/>
    </source>
</evidence>
<dbReference type="Pfam" id="PF01878">
    <property type="entry name" value="EVE"/>
    <property type="match status" value="1"/>
</dbReference>
<dbReference type="AlphaFoldDB" id="A0A6A5JX63"/>
<evidence type="ECO:0000256" key="1">
    <source>
        <dbReference type="ARBA" id="ARBA00004123"/>
    </source>
</evidence>
<keyword evidence="3" id="KW-0597">Phosphoprotein</keyword>
<organism evidence="7 8">
    <name type="scientific">Decorospora gaudefroyi</name>
    <dbReference type="NCBI Taxonomy" id="184978"/>
    <lineage>
        <taxon>Eukaryota</taxon>
        <taxon>Fungi</taxon>
        <taxon>Dikarya</taxon>
        <taxon>Ascomycota</taxon>
        <taxon>Pezizomycotina</taxon>
        <taxon>Dothideomycetes</taxon>
        <taxon>Pleosporomycetidae</taxon>
        <taxon>Pleosporales</taxon>
        <taxon>Pleosporineae</taxon>
        <taxon>Pleosporaceae</taxon>
        <taxon>Decorospora</taxon>
    </lineage>
</organism>
<reference evidence="7" key="1">
    <citation type="submission" date="2020-01" db="EMBL/GenBank/DDBJ databases">
        <authorList>
            <consortium name="DOE Joint Genome Institute"/>
            <person name="Haridas S."/>
            <person name="Albert R."/>
            <person name="Binder M."/>
            <person name="Bloem J."/>
            <person name="Labutti K."/>
            <person name="Salamov A."/>
            <person name="Andreopoulos B."/>
            <person name="Baker S.E."/>
            <person name="Barry K."/>
            <person name="Bills G."/>
            <person name="Bluhm B.H."/>
            <person name="Cannon C."/>
            <person name="Castanera R."/>
            <person name="Culley D.E."/>
            <person name="Daum C."/>
            <person name="Ezra D."/>
            <person name="Gonzalez J.B."/>
            <person name="Henrissat B."/>
            <person name="Kuo A."/>
            <person name="Liang C."/>
            <person name="Lipzen A."/>
            <person name="Lutzoni F."/>
            <person name="Magnuson J."/>
            <person name="Mondo S."/>
            <person name="Nolan M."/>
            <person name="Ohm R."/>
            <person name="Pangilinan J."/>
            <person name="Park H.-J."/>
            <person name="Ramirez L."/>
            <person name="Alfaro M."/>
            <person name="Sun H."/>
            <person name="Tritt A."/>
            <person name="Yoshinaga Y."/>
            <person name="Zwiers L.-H."/>
            <person name="Turgeon B.G."/>
            <person name="Goodwin S.B."/>
            <person name="Spatafora J.W."/>
            <person name="Crous P.W."/>
            <person name="Grigoriev I.V."/>
        </authorList>
    </citation>
    <scope>NUCLEOTIDE SEQUENCE</scope>
    <source>
        <strain evidence="7">P77</strain>
    </source>
</reference>
<dbReference type="InterPro" id="IPR002740">
    <property type="entry name" value="EVE_domain"/>
</dbReference>
<evidence type="ECO:0000313" key="8">
    <source>
        <dbReference type="Proteomes" id="UP000800040"/>
    </source>
</evidence>
<dbReference type="EMBL" id="ML975447">
    <property type="protein sequence ID" value="KAF1829368.1"/>
    <property type="molecule type" value="Genomic_DNA"/>
</dbReference>
<dbReference type="Gene3D" id="3.10.590.10">
    <property type="entry name" value="ph1033 like domains"/>
    <property type="match status" value="1"/>
</dbReference>
<gene>
    <name evidence="7" type="ORF">BDW02DRAFT_642905</name>
</gene>
<feature type="region of interest" description="Disordered" evidence="5">
    <location>
        <begin position="1"/>
        <end position="96"/>
    </location>
</feature>
<feature type="compositionally biased region" description="Low complexity" evidence="5">
    <location>
        <begin position="1"/>
        <end position="31"/>
    </location>
</feature>
<keyword evidence="8" id="KW-1185">Reference proteome</keyword>
<sequence length="271" mass="30381">MAGTATRRSTRQTTSTTTAVQYNDNDASSSSENEDPKLNAKTTTRRTRKRTRDDKNDIAEQPPKKKSTATTTRTSRNAPPKTTQPQPTPTNTNRDASNHQQTYWLFKAEPTPRYQNGKNISFSLSDLRACTEPEPWTGVRNTQARNNMRAMRVGDLGFFYHSNAKPSAVVGILRVVREAHVDETAFDPLDPYFDARSDRKAPKWWCVDVEFVREFGNPVALGRIKECAGEGGALRGLELVRNSRLSVGRVGRGEWEFILGLAGEEMWEGEG</sequence>
<dbReference type="InterPro" id="IPR015947">
    <property type="entry name" value="PUA-like_sf"/>
</dbReference>
<comment type="subcellular location">
    <subcellularLocation>
        <location evidence="1">Nucleus</location>
    </subcellularLocation>
</comment>
<evidence type="ECO:0000256" key="4">
    <source>
        <dbReference type="ARBA" id="ARBA00023242"/>
    </source>
</evidence>
<dbReference type="CDD" id="cd21133">
    <property type="entry name" value="EVE"/>
    <property type="match status" value="1"/>
</dbReference>
<evidence type="ECO:0000256" key="3">
    <source>
        <dbReference type="ARBA" id="ARBA00022553"/>
    </source>
</evidence>
<dbReference type="InterPro" id="IPR052181">
    <property type="entry name" value="5hmC_binding"/>
</dbReference>
<accession>A0A6A5JX63</accession>
<feature type="domain" description="EVE" evidence="6">
    <location>
        <begin position="102"/>
        <end position="260"/>
    </location>
</feature>
<dbReference type="OrthoDB" id="41445at2759"/>
<evidence type="ECO:0000259" key="6">
    <source>
        <dbReference type="Pfam" id="PF01878"/>
    </source>
</evidence>
<dbReference type="SUPFAM" id="SSF88697">
    <property type="entry name" value="PUA domain-like"/>
    <property type="match status" value="1"/>
</dbReference>
<dbReference type="GO" id="GO:0005634">
    <property type="term" value="C:nucleus"/>
    <property type="evidence" value="ECO:0007669"/>
    <property type="project" value="UniProtKB-SubCell"/>
</dbReference>
<dbReference type="Proteomes" id="UP000800040">
    <property type="component" value="Unassembled WGS sequence"/>
</dbReference>
<evidence type="ECO:0000313" key="7">
    <source>
        <dbReference type="EMBL" id="KAF1829368.1"/>
    </source>
</evidence>